<name>A0A061G6W2_THECC</name>
<dbReference type="HOGENOM" id="CLU_2089191_0_0_1"/>
<proteinExistence type="predicted"/>
<sequence length="117" mass="13094">MFFTDLLGTDLSCSSLISWVEAPVLLISHTLTIPASLRQRNQHKNDDKIGKLEFLETGEIKSQSTNGCKFPSSRKDEEQFTVLAWFCLLLPFGDQIFLFISEAGESDCPHQPTEGVT</sequence>
<evidence type="ECO:0000313" key="2">
    <source>
        <dbReference type="Proteomes" id="UP000026915"/>
    </source>
</evidence>
<dbReference type="AlphaFoldDB" id="A0A061G6W2"/>
<dbReference type="EMBL" id="CM001881">
    <property type="protein sequence ID" value="EOY25301.1"/>
    <property type="molecule type" value="Genomic_DNA"/>
</dbReference>
<evidence type="ECO:0000313" key="1">
    <source>
        <dbReference type="EMBL" id="EOY25301.1"/>
    </source>
</evidence>
<dbReference type="Proteomes" id="UP000026915">
    <property type="component" value="Chromosome 3"/>
</dbReference>
<dbReference type="Gramene" id="EOY25301">
    <property type="protein sequence ID" value="EOY25301"/>
    <property type="gene ID" value="TCM_016662"/>
</dbReference>
<reference evidence="1 2" key="1">
    <citation type="journal article" date="2013" name="Genome Biol.">
        <title>The genome sequence of the most widely cultivated cacao type and its use to identify candidate genes regulating pod color.</title>
        <authorList>
            <person name="Motamayor J.C."/>
            <person name="Mockaitis K."/>
            <person name="Schmutz J."/>
            <person name="Haiminen N."/>
            <person name="Iii D.L."/>
            <person name="Cornejo O."/>
            <person name="Findley S.D."/>
            <person name="Zheng P."/>
            <person name="Utro F."/>
            <person name="Royaert S."/>
            <person name="Saski C."/>
            <person name="Jenkins J."/>
            <person name="Podicheti R."/>
            <person name="Zhao M."/>
            <person name="Scheffler B.E."/>
            <person name="Stack J.C."/>
            <person name="Feltus F.A."/>
            <person name="Mustiga G.M."/>
            <person name="Amores F."/>
            <person name="Phillips W."/>
            <person name="Marelli J.P."/>
            <person name="May G.D."/>
            <person name="Shapiro H."/>
            <person name="Ma J."/>
            <person name="Bustamante C.D."/>
            <person name="Schnell R.J."/>
            <person name="Main D."/>
            <person name="Gilbert D."/>
            <person name="Parida L."/>
            <person name="Kuhn D.N."/>
        </authorList>
    </citation>
    <scope>NUCLEOTIDE SEQUENCE [LARGE SCALE GENOMIC DNA]</scope>
    <source>
        <strain evidence="2">cv. Matina 1-6</strain>
    </source>
</reference>
<organism evidence="1 2">
    <name type="scientific">Theobroma cacao</name>
    <name type="common">Cacao</name>
    <name type="synonym">Cocoa</name>
    <dbReference type="NCBI Taxonomy" id="3641"/>
    <lineage>
        <taxon>Eukaryota</taxon>
        <taxon>Viridiplantae</taxon>
        <taxon>Streptophyta</taxon>
        <taxon>Embryophyta</taxon>
        <taxon>Tracheophyta</taxon>
        <taxon>Spermatophyta</taxon>
        <taxon>Magnoliopsida</taxon>
        <taxon>eudicotyledons</taxon>
        <taxon>Gunneridae</taxon>
        <taxon>Pentapetalae</taxon>
        <taxon>rosids</taxon>
        <taxon>malvids</taxon>
        <taxon>Malvales</taxon>
        <taxon>Malvaceae</taxon>
        <taxon>Byttnerioideae</taxon>
        <taxon>Theobroma</taxon>
    </lineage>
</organism>
<gene>
    <name evidence="1" type="ORF">TCM_016662</name>
</gene>
<dbReference type="InParanoid" id="A0A061G6W2"/>
<protein>
    <submittedName>
        <fullName evidence="1">Uncharacterized protein</fullName>
    </submittedName>
</protein>
<keyword evidence="2" id="KW-1185">Reference proteome</keyword>
<accession>A0A061G6W2</accession>